<dbReference type="GO" id="GO:0016020">
    <property type="term" value="C:membrane"/>
    <property type="evidence" value="ECO:0007669"/>
    <property type="project" value="UniProtKB-SubCell"/>
</dbReference>
<evidence type="ECO:0000256" key="6">
    <source>
        <dbReference type="ARBA" id="ARBA00023136"/>
    </source>
</evidence>
<dbReference type="InterPro" id="IPR022764">
    <property type="entry name" value="Peptidase_S54_rhomboid_dom"/>
</dbReference>
<evidence type="ECO:0000313" key="9">
    <source>
        <dbReference type="EMBL" id="VAW96371.1"/>
    </source>
</evidence>
<dbReference type="PANTHER" id="PTHR43731:SF14">
    <property type="entry name" value="PRESENILIN-ASSOCIATED RHOMBOID-LIKE PROTEIN, MITOCHONDRIAL"/>
    <property type="match status" value="1"/>
</dbReference>
<dbReference type="InterPro" id="IPR050925">
    <property type="entry name" value="Rhomboid_protease_S54"/>
</dbReference>
<dbReference type="GO" id="GO:0004252">
    <property type="term" value="F:serine-type endopeptidase activity"/>
    <property type="evidence" value="ECO:0007669"/>
    <property type="project" value="InterPro"/>
</dbReference>
<feature type="transmembrane region" description="Helical" evidence="7">
    <location>
        <begin position="15"/>
        <end position="32"/>
    </location>
</feature>
<reference evidence="9" key="1">
    <citation type="submission" date="2018-06" db="EMBL/GenBank/DDBJ databases">
        <authorList>
            <person name="Zhirakovskaya E."/>
        </authorList>
    </citation>
    <scope>NUCLEOTIDE SEQUENCE</scope>
</reference>
<proteinExistence type="inferred from homology"/>
<organism evidence="9">
    <name type="scientific">hydrothermal vent metagenome</name>
    <dbReference type="NCBI Taxonomy" id="652676"/>
    <lineage>
        <taxon>unclassified sequences</taxon>
        <taxon>metagenomes</taxon>
        <taxon>ecological metagenomes</taxon>
    </lineage>
</organism>
<comment type="similarity">
    <text evidence="2">Belongs to the peptidase S54 family.</text>
</comment>
<dbReference type="EMBL" id="UOFR01000038">
    <property type="protein sequence ID" value="VAW96371.1"/>
    <property type="molecule type" value="Genomic_DNA"/>
</dbReference>
<dbReference type="InterPro" id="IPR035952">
    <property type="entry name" value="Rhomboid-like_sf"/>
</dbReference>
<comment type="subcellular location">
    <subcellularLocation>
        <location evidence="1">Membrane</location>
        <topology evidence="1">Multi-pass membrane protein</topology>
    </subcellularLocation>
</comment>
<evidence type="ECO:0000256" key="7">
    <source>
        <dbReference type="SAM" id="Phobius"/>
    </source>
</evidence>
<evidence type="ECO:0000256" key="1">
    <source>
        <dbReference type="ARBA" id="ARBA00004141"/>
    </source>
</evidence>
<feature type="transmembrane region" description="Helical" evidence="7">
    <location>
        <begin position="267"/>
        <end position="286"/>
    </location>
</feature>
<evidence type="ECO:0000256" key="5">
    <source>
        <dbReference type="ARBA" id="ARBA00022989"/>
    </source>
</evidence>
<keyword evidence="4" id="KW-0378">Hydrolase</keyword>
<keyword evidence="3 7" id="KW-0812">Transmembrane</keyword>
<protein>
    <recommendedName>
        <fullName evidence="8">Peptidase S54 rhomboid domain-containing protein</fullName>
    </recommendedName>
</protein>
<feature type="domain" description="Peptidase S54 rhomboid" evidence="8">
    <location>
        <begin position="137"/>
        <end position="283"/>
    </location>
</feature>
<feature type="transmembrane region" description="Helical" evidence="7">
    <location>
        <begin position="154"/>
        <end position="180"/>
    </location>
</feature>
<name>A0A3B0ZX76_9ZZZZ</name>
<feature type="transmembrane region" description="Helical" evidence="7">
    <location>
        <begin position="200"/>
        <end position="223"/>
    </location>
</feature>
<keyword evidence="5 7" id="KW-1133">Transmembrane helix</keyword>
<evidence type="ECO:0000256" key="2">
    <source>
        <dbReference type="ARBA" id="ARBA00009045"/>
    </source>
</evidence>
<evidence type="ECO:0000259" key="8">
    <source>
        <dbReference type="Pfam" id="PF01694"/>
    </source>
</evidence>
<accession>A0A3B0ZX76</accession>
<gene>
    <name evidence="9" type="ORF">MNBD_GAMMA21-1002</name>
</gene>
<dbReference type="Pfam" id="PF01694">
    <property type="entry name" value="Rhomboid"/>
    <property type="match status" value="1"/>
</dbReference>
<evidence type="ECO:0000256" key="3">
    <source>
        <dbReference type="ARBA" id="ARBA00022692"/>
    </source>
</evidence>
<dbReference type="SUPFAM" id="SSF144091">
    <property type="entry name" value="Rhomboid-like"/>
    <property type="match status" value="1"/>
</dbReference>
<sequence length="474" mass="54389">MFLPLDRKPDWKNPPLITLILVIANIFVFYMWQLNDDQRELDTYAYYSSSELDLIELKAYVEFKVQHKDSRKEPQVTHDTYQEMRTDGKFQNLLEQELIIKPGSENYDDWRSRRDHFEQLRDRSISSKYAFNPSQPRFVTYFTSLFLHADSGHLFGNMILLILLGLGIEILLGRSLFLLGYLISGLSANGLSVLIDGDKFIYGLGASGAIAGVMGMAIVIYGFRKINFFYFLIFYFDVVKARAIWLLPIYIFSQAIIEFAFNTNTNVTAHIGGFLGGLIFTGILKLTPNAIKHELIDTPQQQTDFTKKFSDAQALLASMNIEAARKKFLALNKKYPGNQIIQQQLFTIAKYNPASDEYHELANKLLSLTATDKETINIIHATYRHYASHAKPRPRWTPELLAGIAMKFSAHQKITEAENIINYLIKSIPDFSHNAAGLATLIEFYKNREQAKYEKYLKILLELYPNSTEAQKSY</sequence>
<evidence type="ECO:0000256" key="4">
    <source>
        <dbReference type="ARBA" id="ARBA00022801"/>
    </source>
</evidence>
<dbReference type="Gene3D" id="1.20.1540.10">
    <property type="entry name" value="Rhomboid-like"/>
    <property type="match status" value="1"/>
</dbReference>
<dbReference type="PANTHER" id="PTHR43731">
    <property type="entry name" value="RHOMBOID PROTEASE"/>
    <property type="match status" value="1"/>
</dbReference>
<dbReference type="AlphaFoldDB" id="A0A3B0ZX76"/>
<keyword evidence="6 7" id="KW-0472">Membrane</keyword>